<reference evidence="8" key="1">
    <citation type="submission" date="2017-11" db="EMBL/GenBank/DDBJ databases">
        <authorList>
            <person name="Kajale S.C."/>
            <person name="Sharma A."/>
        </authorList>
    </citation>
    <scope>NUCLEOTIDE SEQUENCE</scope>
    <source>
        <strain evidence="8">LS1_42</strain>
    </source>
</reference>
<evidence type="ECO:0000256" key="3">
    <source>
        <dbReference type="ARBA" id="ARBA00023015"/>
    </source>
</evidence>
<dbReference type="InterPro" id="IPR011006">
    <property type="entry name" value="CheY-like_superfamily"/>
</dbReference>
<name>A0A8J8Q0H4_9EURY</name>
<dbReference type="GO" id="GO:0005829">
    <property type="term" value="C:cytosol"/>
    <property type="evidence" value="ECO:0007669"/>
    <property type="project" value="TreeGrafter"/>
</dbReference>
<dbReference type="InterPro" id="IPR039420">
    <property type="entry name" value="WalR-like"/>
</dbReference>
<keyword evidence="3" id="KW-0805">Transcription regulation</keyword>
<dbReference type="OrthoDB" id="86314at2157"/>
<evidence type="ECO:0000259" key="7">
    <source>
        <dbReference type="PROSITE" id="PS50110"/>
    </source>
</evidence>
<evidence type="ECO:0000256" key="1">
    <source>
        <dbReference type="ARBA" id="ARBA00022553"/>
    </source>
</evidence>
<evidence type="ECO:0000313" key="8">
    <source>
        <dbReference type="EMBL" id="TYL37052.1"/>
    </source>
</evidence>
<protein>
    <submittedName>
        <fullName evidence="8">DNA-binding protein</fullName>
    </submittedName>
</protein>
<dbReference type="PANTHER" id="PTHR48111:SF1">
    <property type="entry name" value="TWO-COMPONENT RESPONSE REGULATOR ORR33"/>
    <property type="match status" value="1"/>
</dbReference>
<gene>
    <name evidence="8" type="ORF">CV102_18705</name>
</gene>
<evidence type="ECO:0000256" key="4">
    <source>
        <dbReference type="ARBA" id="ARBA00023125"/>
    </source>
</evidence>
<dbReference type="EMBL" id="PHNJ01000012">
    <property type="protein sequence ID" value="TYL37052.1"/>
    <property type="molecule type" value="Genomic_DNA"/>
</dbReference>
<dbReference type="RefSeq" id="WP_148859514.1">
    <property type="nucleotide sequence ID" value="NZ_PHNJ01000012.1"/>
</dbReference>
<sequence>MTADTTSVLIVEDEPELAELYATWLEDRFRVETAHDGTEAIEAIDETFDVVLLDRRIPGQSGVDVLDAIRDRGLESRVAMVTAVEPDFDIVDIGFDDYLLKPVSRDELRDGIDRLLLRRAYDEQLQEFFTLASKKAMLVSRKSEAELQSSQEYAELEDRLAVLRVQVDETRTELLEQTSYRQLYQDIERIPTRPDEGPN</sequence>
<proteinExistence type="predicted"/>
<dbReference type="AlphaFoldDB" id="A0A8J8Q0H4"/>
<dbReference type="PROSITE" id="PS50110">
    <property type="entry name" value="RESPONSE_REGULATORY"/>
    <property type="match status" value="1"/>
</dbReference>
<dbReference type="SUPFAM" id="SSF52172">
    <property type="entry name" value="CheY-like"/>
    <property type="match status" value="1"/>
</dbReference>
<organism evidence="8 9">
    <name type="scientific">Natronococcus pandeyae</name>
    <dbReference type="NCBI Taxonomy" id="2055836"/>
    <lineage>
        <taxon>Archaea</taxon>
        <taxon>Methanobacteriati</taxon>
        <taxon>Methanobacteriota</taxon>
        <taxon>Stenosarchaea group</taxon>
        <taxon>Halobacteria</taxon>
        <taxon>Halobacteriales</taxon>
        <taxon>Natrialbaceae</taxon>
        <taxon>Natronococcus</taxon>
    </lineage>
</organism>
<keyword evidence="9" id="KW-1185">Reference proteome</keyword>
<comment type="caution">
    <text evidence="8">The sequence shown here is derived from an EMBL/GenBank/DDBJ whole genome shotgun (WGS) entry which is preliminary data.</text>
</comment>
<feature type="modified residue" description="4-aspartylphosphate" evidence="6">
    <location>
        <position position="54"/>
    </location>
</feature>
<keyword evidence="1 6" id="KW-0597">Phosphoprotein</keyword>
<keyword evidence="4 8" id="KW-0238">DNA-binding</keyword>
<evidence type="ECO:0000256" key="2">
    <source>
        <dbReference type="ARBA" id="ARBA00023012"/>
    </source>
</evidence>
<evidence type="ECO:0000313" key="9">
    <source>
        <dbReference type="Proteomes" id="UP000766904"/>
    </source>
</evidence>
<dbReference type="InterPro" id="IPR001789">
    <property type="entry name" value="Sig_transdc_resp-reg_receiver"/>
</dbReference>
<dbReference type="Pfam" id="PF00072">
    <property type="entry name" value="Response_reg"/>
    <property type="match status" value="1"/>
</dbReference>
<dbReference type="GO" id="GO:0006355">
    <property type="term" value="P:regulation of DNA-templated transcription"/>
    <property type="evidence" value="ECO:0007669"/>
    <property type="project" value="TreeGrafter"/>
</dbReference>
<dbReference type="GO" id="GO:0000976">
    <property type="term" value="F:transcription cis-regulatory region binding"/>
    <property type="evidence" value="ECO:0007669"/>
    <property type="project" value="TreeGrafter"/>
</dbReference>
<dbReference type="PANTHER" id="PTHR48111">
    <property type="entry name" value="REGULATOR OF RPOS"/>
    <property type="match status" value="1"/>
</dbReference>
<feature type="domain" description="Response regulatory" evidence="7">
    <location>
        <begin position="7"/>
        <end position="116"/>
    </location>
</feature>
<dbReference type="GO" id="GO:0032993">
    <property type="term" value="C:protein-DNA complex"/>
    <property type="evidence" value="ECO:0007669"/>
    <property type="project" value="TreeGrafter"/>
</dbReference>
<dbReference type="Pfam" id="PF08663">
    <property type="entry name" value="HalX"/>
    <property type="match status" value="1"/>
</dbReference>
<keyword evidence="5" id="KW-0804">Transcription</keyword>
<dbReference type="InterPro" id="IPR013971">
    <property type="entry name" value="HalX_domain"/>
</dbReference>
<dbReference type="Gene3D" id="3.40.50.2300">
    <property type="match status" value="1"/>
</dbReference>
<dbReference type="SMART" id="SM00448">
    <property type="entry name" value="REC"/>
    <property type="match status" value="1"/>
</dbReference>
<evidence type="ECO:0000256" key="6">
    <source>
        <dbReference type="PROSITE-ProRule" id="PRU00169"/>
    </source>
</evidence>
<evidence type="ECO:0000256" key="5">
    <source>
        <dbReference type="ARBA" id="ARBA00023163"/>
    </source>
</evidence>
<dbReference type="Proteomes" id="UP000766904">
    <property type="component" value="Unassembled WGS sequence"/>
</dbReference>
<accession>A0A8J8Q0H4</accession>
<dbReference type="GO" id="GO:0000156">
    <property type="term" value="F:phosphorelay response regulator activity"/>
    <property type="evidence" value="ECO:0007669"/>
    <property type="project" value="TreeGrafter"/>
</dbReference>
<keyword evidence="2" id="KW-0902">Two-component regulatory system</keyword>